<dbReference type="InterPro" id="IPR017900">
    <property type="entry name" value="4Fe4S_Fe_S_CS"/>
</dbReference>
<keyword evidence="3" id="KW-0560">Oxidoreductase</keyword>
<dbReference type="GO" id="GO:0016491">
    <property type="term" value="F:oxidoreductase activity"/>
    <property type="evidence" value="ECO:0007669"/>
    <property type="project" value="UniProtKB-KW"/>
</dbReference>
<dbReference type="Pfam" id="PF02754">
    <property type="entry name" value="CCG"/>
    <property type="match status" value="2"/>
</dbReference>
<name>A0A7J0BLN6_9BACT</name>
<evidence type="ECO:0000256" key="4">
    <source>
        <dbReference type="ARBA" id="ARBA00023004"/>
    </source>
</evidence>
<evidence type="ECO:0000256" key="5">
    <source>
        <dbReference type="ARBA" id="ARBA00023014"/>
    </source>
</evidence>
<evidence type="ECO:0000259" key="7">
    <source>
        <dbReference type="PROSITE" id="PS51379"/>
    </source>
</evidence>
<dbReference type="GO" id="GO:0046872">
    <property type="term" value="F:metal ion binding"/>
    <property type="evidence" value="ECO:0007669"/>
    <property type="project" value="UniProtKB-KW"/>
</dbReference>
<feature type="transmembrane region" description="Helical" evidence="6">
    <location>
        <begin position="433"/>
        <end position="452"/>
    </location>
</feature>
<keyword evidence="6" id="KW-0472">Membrane</keyword>
<dbReference type="GO" id="GO:0005886">
    <property type="term" value="C:plasma membrane"/>
    <property type="evidence" value="ECO:0007669"/>
    <property type="project" value="TreeGrafter"/>
</dbReference>
<keyword evidence="2" id="KW-0479">Metal-binding</keyword>
<proteinExistence type="predicted"/>
<keyword evidence="6" id="KW-0812">Transmembrane</keyword>
<dbReference type="GO" id="GO:0051539">
    <property type="term" value="F:4 iron, 4 sulfur cluster binding"/>
    <property type="evidence" value="ECO:0007669"/>
    <property type="project" value="UniProtKB-KW"/>
</dbReference>
<gene>
    <name evidence="8" type="ORF">DSM101010T_24870</name>
</gene>
<sequence length="453" mass="49160">MKKQPQTSLPHGTGSIARSGHFGQVTWPVLPEAAATAAAVSADCSECMACVRQCAFLDRHGTPKALADAYTANPQKIRDLAFECSLCGLCTTICPDKADPAAMFLALRRESTAAGETLLPRYKPILGYEKLGNSPFFSCYSLPEGCDTIFFPGCTLPGKHPHATAELFARIRRTIPAAGIVLDCCNKPSHDLGRQDHFETMFGELLNFLMSHGVRTVLVACPNCHKVFSQYAPAIRVRTVYEFLHENGLPDAITQSGTLPDAAAPTVDSVAEAGADMTVTVHDPCPLRDESGTHDAVRALLDSKGIAIVEMRHNRKKTLCCGEGGTVAMRANDLALAWGEARSREAQGKTVVTYCAGCANYLGIHMKTMHILDMLFPQPETAKTAPPAGLRPYLERLKFKRYIKSLPAAVYRERPTRVGERFVSMPRLDSKKMLAAASVAAAALLWLLISHFA</sequence>
<keyword evidence="6" id="KW-1133">Transmembrane helix</keyword>
<dbReference type="InterPro" id="IPR004017">
    <property type="entry name" value="Cys_rich_dom"/>
</dbReference>
<dbReference type="PANTHER" id="PTHR43255">
    <property type="entry name" value="IRON-SULFUR-BINDING OXIDOREDUCTASE FADF-RELATED-RELATED"/>
    <property type="match status" value="1"/>
</dbReference>
<keyword evidence="9" id="KW-1185">Reference proteome</keyword>
<evidence type="ECO:0000313" key="9">
    <source>
        <dbReference type="Proteomes" id="UP000503840"/>
    </source>
</evidence>
<dbReference type="AlphaFoldDB" id="A0A7J0BLN6"/>
<feature type="domain" description="4Fe-4S ferredoxin-type" evidence="7">
    <location>
        <begin position="74"/>
        <end position="98"/>
    </location>
</feature>
<evidence type="ECO:0000313" key="8">
    <source>
        <dbReference type="EMBL" id="GFM34122.1"/>
    </source>
</evidence>
<dbReference type="PROSITE" id="PS51379">
    <property type="entry name" value="4FE4S_FER_2"/>
    <property type="match status" value="1"/>
</dbReference>
<dbReference type="Proteomes" id="UP000503840">
    <property type="component" value="Unassembled WGS sequence"/>
</dbReference>
<evidence type="ECO:0000256" key="2">
    <source>
        <dbReference type="ARBA" id="ARBA00022723"/>
    </source>
</evidence>
<dbReference type="PANTHER" id="PTHR43255:SF1">
    <property type="entry name" value="IRON-SULFUR-BINDING OXIDOREDUCTASE FADF-RELATED"/>
    <property type="match status" value="1"/>
</dbReference>
<evidence type="ECO:0000256" key="1">
    <source>
        <dbReference type="ARBA" id="ARBA00022485"/>
    </source>
</evidence>
<accession>A0A7J0BLN6</accession>
<protein>
    <recommendedName>
        <fullName evidence="7">4Fe-4S ferredoxin-type domain-containing protein</fullName>
    </recommendedName>
</protein>
<dbReference type="PROSITE" id="PS00198">
    <property type="entry name" value="4FE4S_FER_1"/>
    <property type="match status" value="1"/>
</dbReference>
<evidence type="ECO:0000256" key="6">
    <source>
        <dbReference type="SAM" id="Phobius"/>
    </source>
</evidence>
<keyword evidence="4" id="KW-0408">Iron</keyword>
<keyword evidence="1" id="KW-0004">4Fe-4S</keyword>
<dbReference type="EMBL" id="BLVO01000013">
    <property type="protein sequence ID" value="GFM34122.1"/>
    <property type="molecule type" value="Genomic_DNA"/>
</dbReference>
<comment type="caution">
    <text evidence="8">The sequence shown here is derived from an EMBL/GenBank/DDBJ whole genome shotgun (WGS) entry which is preliminary data.</text>
</comment>
<dbReference type="InterPro" id="IPR051460">
    <property type="entry name" value="HdrC_iron-sulfur_subunit"/>
</dbReference>
<reference evidence="8 9" key="1">
    <citation type="submission" date="2020-05" db="EMBL/GenBank/DDBJ databases">
        <title>Draft genome sequence of Desulfovibrio sp. strain HN2T.</title>
        <authorList>
            <person name="Ueno A."/>
            <person name="Tamazawa S."/>
            <person name="Tamamura S."/>
            <person name="Murakami T."/>
            <person name="Kiyama T."/>
            <person name="Inomata H."/>
            <person name="Amano Y."/>
            <person name="Miyakawa K."/>
            <person name="Tamaki H."/>
            <person name="Naganuma T."/>
            <person name="Kaneko K."/>
        </authorList>
    </citation>
    <scope>NUCLEOTIDE SEQUENCE [LARGE SCALE GENOMIC DNA]</scope>
    <source>
        <strain evidence="8 9">HN2</strain>
    </source>
</reference>
<organism evidence="8 9">
    <name type="scientific">Desulfovibrio subterraneus</name>
    <dbReference type="NCBI Taxonomy" id="2718620"/>
    <lineage>
        <taxon>Bacteria</taxon>
        <taxon>Pseudomonadati</taxon>
        <taxon>Thermodesulfobacteriota</taxon>
        <taxon>Desulfovibrionia</taxon>
        <taxon>Desulfovibrionales</taxon>
        <taxon>Desulfovibrionaceae</taxon>
        <taxon>Desulfovibrio</taxon>
    </lineage>
</organism>
<evidence type="ECO:0000256" key="3">
    <source>
        <dbReference type="ARBA" id="ARBA00023002"/>
    </source>
</evidence>
<dbReference type="RefSeq" id="WP_174405745.1">
    <property type="nucleotide sequence ID" value="NZ_BLVO01000013.1"/>
</dbReference>
<keyword evidence="5" id="KW-0411">Iron-sulfur</keyword>
<dbReference type="SUPFAM" id="SSF46548">
    <property type="entry name" value="alpha-helical ferredoxin"/>
    <property type="match status" value="1"/>
</dbReference>
<dbReference type="Pfam" id="PF13534">
    <property type="entry name" value="Fer4_17"/>
    <property type="match status" value="1"/>
</dbReference>
<dbReference type="InterPro" id="IPR017896">
    <property type="entry name" value="4Fe4S_Fe-S-bd"/>
</dbReference>